<evidence type="ECO:0000256" key="1">
    <source>
        <dbReference type="SAM" id="MobiDB-lite"/>
    </source>
</evidence>
<name>A0A2J6T9Y8_9HELO</name>
<feature type="region of interest" description="Disordered" evidence="1">
    <location>
        <begin position="1"/>
        <end position="35"/>
    </location>
</feature>
<dbReference type="Proteomes" id="UP000235371">
    <property type="component" value="Unassembled WGS sequence"/>
</dbReference>
<dbReference type="RefSeq" id="XP_024736748.1">
    <property type="nucleotide sequence ID" value="XM_024880236.1"/>
</dbReference>
<feature type="non-terminal residue" evidence="2">
    <location>
        <position position="431"/>
    </location>
</feature>
<dbReference type="EMBL" id="KZ613803">
    <property type="protein sequence ID" value="PMD59844.1"/>
    <property type="molecule type" value="Genomic_DNA"/>
</dbReference>
<gene>
    <name evidence="2" type="ORF">K444DRAFT_612918</name>
</gene>
<organism evidence="2 3">
    <name type="scientific">Hyaloscypha bicolor E</name>
    <dbReference type="NCBI Taxonomy" id="1095630"/>
    <lineage>
        <taxon>Eukaryota</taxon>
        <taxon>Fungi</taxon>
        <taxon>Dikarya</taxon>
        <taxon>Ascomycota</taxon>
        <taxon>Pezizomycotina</taxon>
        <taxon>Leotiomycetes</taxon>
        <taxon>Helotiales</taxon>
        <taxon>Hyaloscyphaceae</taxon>
        <taxon>Hyaloscypha</taxon>
        <taxon>Hyaloscypha bicolor</taxon>
    </lineage>
</organism>
<evidence type="ECO:0000313" key="2">
    <source>
        <dbReference type="EMBL" id="PMD59844.1"/>
    </source>
</evidence>
<accession>A0A2J6T9Y8</accession>
<sequence length="431" mass="49756">MPHEYGDMEMGESDAPMPSQNAPETAAQGSNARKRRYRTSMQSGSFEASYNELSHLMKVEGMSPSTKGVYQLLIDDFEMLGKLEKHSATYHIKQAEILRSEMLLSEMVAKDQKFAELQASNENFTNKSRILSLGDYHKTNLHIFRTTASTYVSEFNKGKKGAKRKENLISNRKWRDIIKQLDEEKRARETWLSHKSGERPKQKLTDFITAVGNRCRPRTWTFRQAYFEITEYQNRNSVAHVGIDEWIDDASKEHDPKTREKMWTAVAQHILKDEHLIDKGFIPTHLIGQEPAIYETLVIFEKYHFDVLDRGLGNDGVNTVKAFEVVPDFLPIEVCDDPQINVKQRVIAFVPINDYDGALKKAYLTADKQVLALTEEIEHGRVVLEGKKRDKKKWEHRLAQAANAFQQNEKWLKNNPHSQEEVAEELEYLAL</sequence>
<feature type="compositionally biased region" description="Polar residues" evidence="1">
    <location>
        <begin position="18"/>
        <end position="31"/>
    </location>
</feature>
<proteinExistence type="predicted"/>
<dbReference type="AlphaFoldDB" id="A0A2J6T9Y8"/>
<protein>
    <submittedName>
        <fullName evidence="2">Uncharacterized protein</fullName>
    </submittedName>
</protein>
<reference evidence="2 3" key="1">
    <citation type="submission" date="2016-04" db="EMBL/GenBank/DDBJ databases">
        <title>A degradative enzymes factory behind the ericoid mycorrhizal symbiosis.</title>
        <authorList>
            <consortium name="DOE Joint Genome Institute"/>
            <person name="Martino E."/>
            <person name="Morin E."/>
            <person name="Grelet G."/>
            <person name="Kuo A."/>
            <person name="Kohler A."/>
            <person name="Daghino S."/>
            <person name="Barry K."/>
            <person name="Choi C."/>
            <person name="Cichocki N."/>
            <person name="Clum A."/>
            <person name="Copeland A."/>
            <person name="Hainaut M."/>
            <person name="Haridas S."/>
            <person name="Labutti K."/>
            <person name="Lindquist E."/>
            <person name="Lipzen A."/>
            <person name="Khouja H.-R."/>
            <person name="Murat C."/>
            <person name="Ohm R."/>
            <person name="Olson A."/>
            <person name="Spatafora J."/>
            <person name="Veneault-Fourrey C."/>
            <person name="Henrissat B."/>
            <person name="Grigoriev I."/>
            <person name="Martin F."/>
            <person name="Perotto S."/>
        </authorList>
    </citation>
    <scope>NUCLEOTIDE SEQUENCE [LARGE SCALE GENOMIC DNA]</scope>
    <source>
        <strain evidence="2 3">E</strain>
    </source>
</reference>
<dbReference type="GeneID" id="36588313"/>
<dbReference type="OrthoDB" id="10327741at2759"/>
<evidence type="ECO:0000313" key="3">
    <source>
        <dbReference type="Proteomes" id="UP000235371"/>
    </source>
</evidence>
<keyword evidence="3" id="KW-1185">Reference proteome</keyword>
<dbReference type="InParanoid" id="A0A2J6T9Y8"/>